<reference evidence="2" key="2">
    <citation type="journal article" date="2018" name="Plant J.">
        <title>The Sorghum bicolor reference genome: improved assembly, gene annotations, a transcriptome atlas, and signatures of genome organization.</title>
        <authorList>
            <person name="McCormick R.F."/>
            <person name="Truong S.K."/>
            <person name="Sreedasyam A."/>
            <person name="Jenkins J."/>
            <person name="Shu S."/>
            <person name="Sims D."/>
            <person name="Kennedy M."/>
            <person name="Amirebrahimi M."/>
            <person name="Weers B.D."/>
            <person name="McKinley B."/>
            <person name="Mattison A."/>
            <person name="Morishige D.T."/>
            <person name="Grimwood J."/>
            <person name="Schmutz J."/>
            <person name="Mullet J.E."/>
        </authorList>
    </citation>
    <scope>NUCLEOTIDE SEQUENCE [LARGE SCALE GENOMIC DNA]</scope>
    <source>
        <strain evidence="2">cv. BTx623</strain>
    </source>
</reference>
<sequence>MAVRRAFSCAAAYPTRQHTSCSWVTNYTFRYRRAQETRRFPGVRTATLTHVASCCRGRAFPWRPRPCETEVKPYESAMHAEMRHLEGQTSGAIEIVQTLLEEVRAVRVYGLVTVDENFLVLVL</sequence>
<dbReference type="EMBL" id="CM000765">
    <property type="protein sequence ID" value="OQU81833.1"/>
    <property type="molecule type" value="Genomic_DNA"/>
</dbReference>
<dbReference type="Proteomes" id="UP000000768">
    <property type="component" value="Chromosome 6"/>
</dbReference>
<accession>A0A1Z5RDJ7</accession>
<protein>
    <submittedName>
        <fullName evidence="1">Uncharacterized protein</fullName>
    </submittedName>
</protein>
<dbReference type="AlphaFoldDB" id="A0A1Z5RDJ7"/>
<dbReference type="Gramene" id="OQU81833">
    <property type="protein sequence ID" value="OQU81833"/>
    <property type="gene ID" value="SORBI_3006G128266"/>
</dbReference>
<organism evidence="1 2">
    <name type="scientific">Sorghum bicolor</name>
    <name type="common">Sorghum</name>
    <name type="synonym">Sorghum vulgare</name>
    <dbReference type="NCBI Taxonomy" id="4558"/>
    <lineage>
        <taxon>Eukaryota</taxon>
        <taxon>Viridiplantae</taxon>
        <taxon>Streptophyta</taxon>
        <taxon>Embryophyta</taxon>
        <taxon>Tracheophyta</taxon>
        <taxon>Spermatophyta</taxon>
        <taxon>Magnoliopsida</taxon>
        <taxon>Liliopsida</taxon>
        <taxon>Poales</taxon>
        <taxon>Poaceae</taxon>
        <taxon>PACMAD clade</taxon>
        <taxon>Panicoideae</taxon>
        <taxon>Andropogonodae</taxon>
        <taxon>Andropogoneae</taxon>
        <taxon>Sorghinae</taxon>
        <taxon>Sorghum</taxon>
    </lineage>
</organism>
<evidence type="ECO:0000313" key="2">
    <source>
        <dbReference type="Proteomes" id="UP000000768"/>
    </source>
</evidence>
<reference evidence="1 2" key="1">
    <citation type="journal article" date="2009" name="Nature">
        <title>The Sorghum bicolor genome and the diversification of grasses.</title>
        <authorList>
            <person name="Paterson A.H."/>
            <person name="Bowers J.E."/>
            <person name="Bruggmann R."/>
            <person name="Dubchak I."/>
            <person name="Grimwood J."/>
            <person name="Gundlach H."/>
            <person name="Haberer G."/>
            <person name="Hellsten U."/>
            <person name="Mitros T."/>
            <person name="Poliakov A."/>
            <person name="Schmutz J."/>
            <person name="Spannagl M."/>
            <person name="Tang H."/>
            <person name="Wang X."/>
            <person name="Wicker T."/>
            <person name="Bharti A.K."/>
            <person name="Chapman J."/>
            <person name="Feltus F.A."/>
            <person name="Gowik U."/>
            <person name="Grigoriev I.V."/>
            <person name="Lyons E."/>
            <person name="Maher C.A."/>
            <person name="Martis M."/>
            <person name="Narechania A."/>
            <person name="Otillar R.P."/>
            <person name="Penning B.W."/>
            <person name="Salamov A.A."/>
            <person name="Wang Y."/>
            <person name="Zhang L."/>
            <person name="Carpita N.C."/>
            <person name="Freeling M."/>
            <person name="Gingle A.R."/>
            <person name="Hash C.T."/>
            <person name="Keller B."/>
            <person name="Klein P."/>
            <person name="Kresovich S."/>
            <person name="McCann M.C."/>
            <person name="Ming R."/>
            <person name="Peterson D.G."/>
            <person name="Mehboob-ur-Rahman"/>
            <person name="Ware D."/>
            <person name="Westhoff P."/>
            <person name="Mayer K.F."/>
            <person name="Messing J."/>
            <person name="Rokhsar D.S."/>
        </authorList>
    </citation>
    <scope>NUCLEOTIDE SEQUENCE [LARGE SCALE GENOMIC DNA]</scope>
    <source>
        <strain evidence="2">cv. BTx623</strain>
    </source>
</reference>
<gene>
    <name evidence="1" type="ORF">SORBI_3006G128266</name>
</gene>
<keyword evidence="2" id="KW-1185">Reference proteome</keyword>
<dbReference type="InParanoid" id="A0A1Z5RDJ7"/>
<name>A0A1Z5RDJ7_SORBI</name>
<proteinExistence type="predicted"/>
<evidence type="ECO:0000313" key="1">
    <source>
        <dbReference type="EMBL" id="OQU81833.1"/>
    </source>
</evidence>